<evidence type="ECO:0000313" key="2">
    <source>
        <dbReference type="EMBL" id="KAK4083448.1"/>
    </source>
</evidence>
<gene>
    <name evidence="2" type="ORF">Purlil1_10685</name>
</gene>
<protein>
    <submittedName>
        <fullName evidence="2">Uncharacterized protein</fullName>
    </submittedName>
</protein>
<reference evidence="2 3" key="1">
    <citation type="journal article" date="2024" name="Microbiol. Resour. Announc.">
        <title>Genome annotations for the ascomycete fungi Trichoderma harzianum, Trichoderma aggressivum, and Purpureocillium lilacinum.</title>
        <authorList>
            <person name="Beijen E.P.W."/>
            <person name="Ohm R.A."/>
        </authorList>
    </citation>
    <scope>NUCLEOTIDE SEQUENCE [LARGE SCALE GENOMIC DNA]</scope>
    <source>
        <strain evidence="2 3">CBS 150709</strain>
    </source>
</reference>
<keyword evidence="3" id="KW-1185">Reference proteome</keyword>
<evidence type="ECO:0000313" key="3">
    <source>
        <dbReference type="Proteomes" id="UP001287286"/>
    </source>
</evidence>
<feature type="region of interest" description="Disordered" evidence="1">
    <location>
        <begin position="44"/>
        <end position="100"/>
    </location>
</feature>
<dbReference type="EMBL" id="JAWRVI010000056">
    <property type="protein sequence ID" value="KAK4083448.1"/>
    <property type="molecule type" value="Genomic_DNA"/>
</dbReference>
<evidence type="ECO:0000256" key="1">
    <source>
        <dbReference type="SAM" id="MobiDB-lite"/>
    </source>
</evidence>
<proteinExistence type="predicted"/>
<comment type="caution">
    <text evidence="2">The sequence shown here is derived from an EMBL/GenBank/DDBJ whole genome shotgun (WGS) entry which is preliminary data.</text>
</comment>
<feature type="compositionally biased region" description="Polar residues" evidence="1">
    <location>
        <begin position="127"/>
        <end position="136"/>
    </location>
</feature>
<sequence>MDLRKMEYQTERRSAAKVGGNDWAVTMTSGLRGWWLEQRVLEPTGEFPNGRKRDGNGGGGNCVRQDGSERGEARRRKRKRRCREEGPGRLDGEEEAWPVSQPRMQVRAILQQNTGWMENRSGGGQGPASQPASQTMGGAMSDGTGARAIWPGTARRERESARRPSVHPLREAYTFPRRDTPEAHGAICSEALRSAQCVSRQWTKAVVLWRTSPVSVCMGGTADRRDDMRHWSLRWSPLEPTGDGWWGCSARAAACNRGPIGPCLPGDAQGGTGRHREAVMGPTRGAHLGCIPGSRLPGQDRQFLGWMDASVLRCARWMAESAQRTACRPADPQPERPLETRWVPLSARRYGVQICSGCALEVADGRPGRMHLRHSDMRGRAHSGRHAGPQASHSAANICVRQIGFIDSGVIDFEGDPRRTMVWRHVACPD</sequence>
<dbReference type="Proteomes" id="UP001287286">
    <property type="component" value="Unassembled WGS sequence"/>
</dbReference>
<feature type="compositionally biased region" description="Basic and acidic residues" evidence="1">
    <location>
        <begin position="82"/>
        <end position="91"/>
    </location>
</feature>
<accession>A0ABR0BM55</accession>
<organism evidence="2 3">
    <name type="scientific">Purpureocillium lilacinum</name>
    <name type="common">Paecilomyces lilacinus</name>
    <dbReference type="NCBI Taxonomy" id="33203"/>
    <lineage>
        <taxon>Eukaryota</taxon>
        <taxon>Fungi</taxon>
        <taxon>Dikarya</taxon>
        <taxon>Ascomycota</taxon>
        <taxon>Pezizomycotina</taxon>
        <taxon>Sordariomycetes</taxon>
        <taxon>Hypocreomycetidae</taxon>
        <taxon>Hypocreales</taxon>
        <taxon>Ophiocordycipitaceae</taxon>
        <taxon>Purpureocillium</taxon>
    </lineage>
</organism>
<name>A0ABR0BM55_PURLI</name>
<feature type="region of interest" description="Disordered" evidence="1">
    <location>
        <begin position="116"/>
        <end position="143"/>
    </location>
</feature>